<keyword evidence="11" id="KW-1015">Disulfide bond</keyword>
<dbReference type="GO" id="GO:0004556">
    <property type="term" value="F:alpha-amylase activity"/>
    <property type="evidence" value="ECO:0007669"/>
    <property type="project" value="UniProtKB-UniRule"/>
</dbReference>
<dbReference type="VEuPathDB" id="VectorBase:LLOJ004838"/>
<dbReference type="SUPFAM" id="SSF51445">
    <property type="entry name" value="(Trans)glycosidases"/>
    <property type="match status" value="2"/>
</dbReference>
<evidence type="ECO:0000313" key="21">
    <source>
        <dbReference type="Proteomes" id="UP000092461"/>
    </source>
</evidence>
<dbReference type="Gene3D" id="2.60.40.1180">
    <property type="entry name" value="Golgi alpha-mannosidase II"/>
    <property type="match status" value="1"/>
</dbReference>
<feature type="chain" id="PRO_5008408332" description="Alpha-amylase" evidence="17">
    <location>
        <begin position="18"/>
        <end position="818"/>
    </location>
</feature>
<evidence type="ECO:0000256" key="8">
    <source>
        <dbReference type="ARBA" id="ARBA00022729"/>
    </source>
</evidence>
<dbReference type="InterPro" id="IPR006048">
    <property type="entry name" value="A-amylase/branching_C"/>
</dbReference>
<sequence>MKFCVFLLLTFVALARGQFDPHFVSGRSGIVHLFEWKWEDIAAECERFLGPNGFAGVQVSPPNENVIVTNRPWWERYQPISYRIVTRSGNEQQFANMVYRCNNVGVRIYPDIVINHMAASHPVMIGTGGSTANVGNRDYPAVPYSIHDFNPSCPITNYNDRYQVRNCELVGLPDLNQGVAWVRDRIVEYLDNLVALGVAGFRVDAAKHMWPGDLEIIYGRVRELNVVHGFPVHARPFFFQEVIDLGGEAISKNEYTGFGVVTEFKFSAEIGRVFRGNDLLHHLSNWGEAWGFLPSNRALVFVENHDNERGHGAGGDQILTYKNAKQYKMAVAFTLAHPFGIPRIMSSFAFTNTEIGPPMDGNQNIISPSINADGTCGNGWVCQHRWRQIFNMIRFRNEAGTAGLTNWWSNGSQQIAFARAGRAFVAFNNQGSNMNVNLQTSLPGGTYCDVISGNVSGGSCSGKTVTVNGDGTANIVIGAAEEDGVLAIHVGARFLIFITFYNICPIWIAMNPISSDEEISMVAVPSSPTTTVLPVHSPALAYPVETSQPEVSKPCVAYLVPKANHAVDLPPTMLANPSTSAAAIFIDLATVRGQFDPHYVAGRSVMVFLMDWKYEDVALECERFLGPMGFAGVQVSAASENDIVTSPLHSFADMCTRCNNVGVRVYVDAIFNNMGGMGIMKGTAGSLGDSITRTFPAVPYTILNFHNPPCSITDYNNTQQVRNCDLVGAPDLDQSQPYVRDRIVGYLNHLTSLGCAGFRIDSAKHMWPTDLQAIYSSVIDLNTAQGFPAGSRSFIFQEVIDSGHEAIKKYTLKKIVYI</sequence>
<comment type="cofactor">
    <cofactor evidence="3">
        <name>chloride</name>
        <dbReference type="ChEBI" id="CHEBI:17996"/>
    </cofactor>
</comment>
<dbReference type="Pfam" id="PF02806">
    <property type="entry name" value="Alpha-amylase_C"/>
    <property type="match status" value="1"/>
</dbReference>
<keyword evidence="10" id="KW-0106">Calcium</keyword>
<dbReference type="EnsemblMetazoa" id="LLOJ004838-RA">
    <property type="protein sequence ID" value="LLOJ004838-PA"/>
    <property type="gene ID" value="LLOJ004838"/>
</dbReference>
<feature type="domain" description="Glycosyl hydrolase family 13 catalytic" evidence="19">
    <location>
        <begin position="28"/>
        <end position="396"/>
    </location>
</feature>
<evidence type="ECO:0000256" key="6">
    <source>
        <dbReference type="ARBA" id="ARBA00012595"/>
    </source>
</evidence>
<dbReference type="VEuPathDB" id="VectorBase:LLONM1_005925"/>
<dbReference type="GO" id="GO:0005975">
    <property type="term" value="P:carbohydrate metabolic process"/>
    <property type="evidence" value="ECO:0007669"/>
    <property type="project" value="InterPro"/>
</dbReference>
<dbReference type="GO" id="GO:0046872">
    <property type="term" value="F:metal ion binding"/>
    <property type="evidence" value="ECO:0007669"/>
    <property type="project" value="UniProtKB-KW"/>
</dbReference>
<organism evidence="20 21">
    <name type="scientific">Lutzomyia longipalpis</name>
    <name type="common">Sand fly</name>
    <dbReference type="NCBI Taxonomy" id="7200"/>
    <lineage>
        <taxon>Eukaryota</taxon>
        <taxon>Metazoa</taxon>
        <taxon>Ecdysozoa</taxon>
        <taxon>Arthropoda</taxon>
        <taxon>Hexapoda</taxon>
        <taxon>Insecta</taxon>
        <taxon>Pterygota</taxon>
        <taxon>Neoptera</taxon>
        <taxon>Endopterygota</taxon>
        <taxon>Diptera</taxon>
        <taxon>Nematocera</taxon>
        <taxon>Psychodoidea</taxon>
        <taxon>Psychodidae</taxon>
        <taxon>Lutzomyia</taxon>
        <taxon>Lutzomyia</taxon>
    </lineage>
</organism>
<dbReference type="EMBL" id="AJWK01015267">
    <property type="status" value="NOT_ANNOTATED_CDS"/>
    <property type="molecule type" value="Genomic_DNA"/>
</dbReference>
<evidence type="ECO:0000256" key="1">
    <source>
        <dbReference type="ARBA" id="ARBA00000548"/>
    </source>
</evidence>
<name>A0A1B0GIQ4_LUTLO</name>
<evidence type="ECO:0000256" key="10">
    <source>
        <dbReference type="ARBA" id="ARBA00022837"/>
    </source>
</evidence>
<evidence type="ECO:0000256" key="14">
    <source>
        <dbReference type="ARBA" id="ARBA00023295"/>
    </source>
</evidence>
<evidence type="ECO:0000256" key="16">
    <source>
        <dbReference type="RuleBase" id="RU361134"/>
    </source>
</evidence>
<comment type="catalytic activity">
    <reaction evidence="1 16">
        <text>Endohydrolysis of (1-&gt;4)-alpha-D-glucosidic linkages in polysaccharides containing three or more (1-&gt;4)-alpha-linked D-glucose units.</text>
        <dbReference type="EC" id="3.2.1.1"/>
    </reaction>
</comment>
<comment type="similarity">
    <text evidence="4 15">Belongs to the glycosyl hydrolase 13 family.</text>
</comment>
<evidence type="ECO:0000256" key="2">
    <source>
        <dbReference type="ARBA" id="ARBA00001913"/>
    </source>
</evidence>
<dbReference type="InterPro" id="IPR031319">
    <property type="entry name" value="A-amylase_C"/>
</dbReference>
<evidence type="ECO:0000256" key="15">
    <source>
        <dbReference type="RuleBase" id="RU003615"/>
    </source>
</evidence>
<keyword evidence="21" id="KW-1185">Reference proteome</keyword>
<keyword evidence="14 16" id="KW-0326">Glycosidase</keyword>
<keyword evidence="12" id="KW-0868">Chloride</keyword>
<proteinExistence type="inferred from homology"/>
<evidence type="ECO:0000313" key="20">
    <source>
        <dbReference type="EnsemblMetazoa" id="LLOJ004838-PA"/>
    </source>
</evidence>
<evidence type="ECO:0000259" key="18">
    <source>
        <dbReference type="SMART" id="SM00632"/>
    </source>
</evidence>
<evidence type="ECO:0000256" key="11">
    <source>
        <dbReference type="ARBA" id="ARBA00023157"/>
    </source>
</evidence>
<feature type="signal peptide" evidence="17">
    <location>
        <begin position="1"/>
        <end position="17"/>
    </location>
</feature>
<feature type="domain" description="Alpha-amylase C-terminal" evidence="18">
    <location>
        <begin position="405"/>
        <end position="493"/>
    </location>
</feature>
<keyword evidence="13 16" id="KW-0119">Carbohydrate metabolism</keyword>
<comment type="subunit">
    <text evidence="5">Monomer.</text>
</comment>
<dbReference type="SUPFAM" id="SSF51011">
    <property type="entry name" value="Glycosyl hydrolase domain"/>
    <property type="match status" value="1"/>
</dbReference>
<dbReference type="InterPro" id="IPR006046">
    <property type="entry name" value="Alpha_amylase"/>
</dbReference>
<dbReference type="EC" id="3.2.1.1" evidence="6 16"/>
<keyword evidence="7" id="KW-0479">Metal-binding</keyword>
<dbReference type="PANTHER" id="PTHR43447">
    <property type="entry name" value="ALPHA-AMYLASE"/>
    <property type="match status" value="1"/>
</dbReference>
<dbReference type="EMBL" id="AJWK01015266">
    <property type="status" value="NOT_ANNOTATED_CDS"/>
    <property type="molecule type" value="Genomic_DNA"/>
</dbReference>
<evidence type="ECO:0000256" key="7">
    <source>
        <dbReference type="ARBA" id="ARBA00022723"/>
    </source>
</evidence>
<dbReference type="SMR" id="A0A1B0GIQ4"/>
<keyword evidence="8 17" id="KW-0732">Signal</keyword>
<evidence type="ECO:0000256" key="3">
    <source>
        <dbReference type="ARBA" id="ARBA00001923"/>
    </source>
</evidence>
<keyword evidence="9 16" id="KW-0378">Hydrolase</keyword>
<dbReference type="CDD" id="cd11317">
    <property type="entry name" value="AmyAc_bac_euk_AmyA"/>
    <property type="match status" value="1"/>
</dbReference>
<evidence type="ECO:0000256" key="4">
    <source>
        <dbReference type="ARBA" id="ARBA00008061"/>
    </source>
</evidence>
<dbReference type="VEuPathDB" id="VectorBase:LLONM1_010880"/>
<accession>A0A1B0GIQ4</accession>
<evidence type="ECO:0000259" key="19">
    <source>
        <dbReference type="SMART" id="SM00642"/>
    </source>
</evidence>
<dbReference type="InterPro" id="IPR017853">
    <property type="entry name" value="GH"/>
</dbReference>
<dbReference type="Proteomes" id="UP000092461">
    <property type="component" value="Unassembled WGS sequence"/>
</dbReference>
<evidence type="ECO:0000256" key="9">
    <source>
        <dbReference type="ARBA" id="ARBA00022801"/>
    </source>
</evidence>
<dbReference type="SMART" id="SM00632">
    <property type="entry name" value="Aamy_C"/>
    <property type="match status" value="1"/>
</dbReference>
<reference evidence="20" key="1">
    <citation type="submission" date="2020-05" db="UniProtKB">
        <authorList>
            <consortium name="EnsemblMetazoa"/>
        </authorList>
    </citation>
    <scope>IDENTIFICATION</scope>
    <source>
        <strain evidence="20">Jacobina</strain>
    </source>
</reference>
<evidence type="ECO:0000256" key="17">
    <source>
        <dbReference type="SAM" id="SignalP"/>
    </source>
</evidence>
<protein>
    <recommendedName>
        <fullName evidence="6 16">Alpha-amylase</fullName>
        <ecNumber evidence="6 16">3.2.1.1</ecNumber>
    </recommendedName>
</protein>
<dbReference type="SMART" id="SM00642">
    <property type="entry name" value="Aamy"/>
    <property type="match status" value="1"/>
</dbReference>
<evidence type="ECO:0000256" key="12">
    <source>
        <dbReference type="ARBA" id="ARBA00023214"/>
    </source>
</evidence>
<dbReference type="Pfam" id="PF00128">
    <property type="entry name" value="Alpha-amylase"/>
    <property type="match status" value="1"/>
</dbReference>
<evidence type="ECO:0000256" key="5">
    <source>
        <dbReference type="ARBA" id="ARBA00011245"/>
    </source>
</evidence>
<dbReference type="AlphaFoldDB" id="A0A1B0GIQ4"/>
<dbReference type="Gene3D" id="3.20.20.80">
    <property type="entry name" value="Glycosidases"/>
    <property type="match status" value="2"/>
</dbReference>
<dbReference type="PRINTS" id="PR00110">
    <property type="entry name" value="ALPHAAMYLASE"/>
</dbReference>
<dbReference type="InterPro" id="IPR006047">
    <property type="entry name" value="GH13_cat_dom"/>
</dbReference>
<evidence type="ECO:0000256" key="13">
    <source>
        <dbReference type="ARBA" id="ARBA00023277"/>
    </source>
</evidence>
<dbReference type="InterPro" id="IPR013780">
    <property type="entry name" value="Glyco_hydro_b"/>
</dbReference>
<comment type="cofactor">
    <cofactor evidence="2">
        <name>Ca(2+)</name>
        <dbReference type="ChEBI" id="CHEBI:29108"/>
    </cofactor>
</comment>